<organism evidence="1 2">
    <name type="scientific">Bacteroides cellulosilyticus</name>
    <dbReference type="NCBI Taxonomy" id="246787"/>
    <lineage>
        <taxon>Bacteria</taxon>
        <taxon>Pseudomonadati</taxon>
        <taxon>Bacteroidota</taxon>
        <taxon>Bacteroidia</taxon>
        <taxon>Bacteroidales</taxon>
        <taxon>Bacteroidaceae</taxon>
        <taxon>Bacteroides</taxon>
    </lineage>
</organism>
<evidence type="ECO:0000313" key="2">
    <source>
        <dbReference type="Proteomes" id="UP000448877"/>
    </source>
</evidence>
<name>A0A642PTZ6_9BACE</name>
<reference evidence="1 2" key="1">
    <citation type="journal article" date="2019" name="Nat. Med.">
        <title>A library of human gut bacterial isolates paired with longitudinal multiomics data enables mechanistic microbiome research.</title>
        <authorList>
            <person name="Poyet M."/>
            <person name="Groussin M."/>
            <person name="Gibbons S.M."/>
            <person name="Avila-Pacheco J."/>
            <person name="Jiang X."/>
            <person name="Kearney S.M."/>
            <person name="Perrotta A.R."/>
            <person name="Berdy B."/>
            <person name="Zhao S."/>
            <person name="Lieberman T.D."/>
            <person name="Swanson P.K."/>
            <person name="Smith M."/>
            <person name="Roesemann S."/>
            <person name="Alexander J.E."/>
            <person name="Rich S.A."/>
            <person name="Livny J."/>
            <person name="Vlamakis H."/>
            <person name="Clish C."/>
            <person name="Bullock K."/>
            <person name="Deik A."/>
            <person name="Scott J."/>
            <person name="Pierce K.A."/>
            <person name="Xavier R.J."/>
            <person name="Alm E.J."/>
        </authorList>
    </citation>
    <scope>NUCLEOTIDE SEQUENCE [LARGE SCALE GENOMIC DNA]</scope>
    <source>
        <strain evidence="1 2">BIOML-A6</strain>
    </source>
</reference>
<gene>
    <name evidence="1" type="ORF">F2Y81_16925</name>
</gene>
<proteinExistence type="predicted"/>
<accession>A0A642PTZ6</accession>
<dbReference type="EMBL" id="VVYV01000029">
    <property type="protein sequence ID" value="KAA5416037.1"/>
    <property type="molecule type" value="Genomic_DNA"/>
</dbReference>
<comment type="caution">
    <text evidence="1">The sequence shown here is derived from an EMBL/GenBank/DDBJ whole genome shotgun (WGS) entry which is preliminary data.</text>
</comment>
<sequence>MKPQVGQYHYSPHGRGFRIYRYTEVTDNFQSASPVLNEPIFYDREKAKKRVYELNGWKYNEQTQTSSAR</sequence>
<evidence type="ECO:0000313" key="1">
    <source>
        <dbReference type="EMBL" id="KAA5416037.1"/>
    </source>
</evidence>
<protein>
    <submittedName>
        <fullName evidence="1">Uncharacterized protein</fullName>
    </submittedName>
</protein>
<dbReference type="AlphaFoldDB" id="A0A642PTZ6"/>
<dbReference type="Proteomes" id="UP000448877">
    <property type="component" value="Unassembled WGS sequence"/>
</dbReference>
<dbReference type="RefSeq" id="WP_004318067.1">
    <property type="nucleotide sequence ID" value="NZ_VVYV01000029.1"/>
</dbReference>